<dbReference type="CDD" id="cd00609">
    <property type="entry name" value="AAT_like"/>
    <property type="match status" value="1"/>
</dbReference>
<evidence type="ECO:0000313" key="10">
    <source>
        <dbReference type="Proteomes" id="UP000067325"/>
    </source>
</evidence>
<accession>A0A088MYI0</accession>
<dbReference type="GO" id="GO:0005829">
    <property type="term" value="C:cytosol"/>
    <property type="evidence" value="ECO:0007669"/>
    <property type="project" value="TreeGrafter"/>
</dbReference>
<dbReference type="Pfam" id="PF00155">
    <property type="entry name" value="Aminotran_1_2"/>
    <property type="match status" value="1"/>
</dbReference>
<dbReference type="AlphaFoldDB" id="A0A088MYI0"/>
<dbReference type="SUPFAM" id="SSF53383">
    <property type="entry name" value="PLP-dependent transferases"/>
    <property type="match status" value="1"/>
</dbReference>
<dbReference type="Proteomes" id="UP000067325">
    <property type="component" value="Chromosome"/>
</dbReference>
<evidence type="ECO:0000256" key="4">
    <source>
        <dbReference type="ARBA" id="ARBA00022576"/>
    </source>
</evidence>
<evidence type="ECO:0000256" key="2">
    <source>
        <dbReference type="ARBA" id="ARBA00007441"/>
    </source>
</evidence>
<evidence type="ECO:0000256" key="6">
    <source>
        <dbReference type="ARBA" id="ARBA00022898"/>
    </source>
</evidence>
<dbReference type="Gene3D" id="3.40.640.10">
    <property type="entry name" value="Type I PLP-dependent aspartate aminotransferase-like (Major domain)"/>
    <property type="match status" value="1"/>
</dbReference>
<protein>
    <recommendedName>
        <fullName evidence="7">Aminotransferase</fullName>
        <ecNumber evidence="7">2.6.1.-</ecNumber>
    </recommendedName>
</protein>
<sequence>MFESIPAAPIEPILGMLEIFRADYRPYKINLGIGVYKDETGNTPVLASVKKAEALLLDEETSKNYLSIEGIETFANYTQRLLFGENSTVVSNKLTRCAQTPGGTSALRVAAEFLFKNTTVRRIWISNPSWPNHKNIFQAAGLDVYEYTYYDTTNHVIDFNGMLASLNQAQTGDVVLFHGCCHNPSGMDFSSEQWRELAYLTIQNGWLPLFDFSYQGFAYGLEEDAKGLKIFSRAPRELIICSSYSKMFSLYNERVGACTIVATENNIVDRAFSQLKLIIRANYSNPPAHGAAVVATILDDDVLRTIWEQELKHMRARMQRMRLLLVNTLQEKNAQQDFSFINQQHGMFSLSGLNQNQVLKLRYQFGVYLVDSGRINVASITLDNINQLCEAIIAVL</sequence>
<dbReference type="RefSeq" id="WP_038498781.1">
    <property type="nucleotide sequence ID" value="NZ_CP008985.1"/>
</dbReference>
<keyword evidence="6" id="KW-0663">Pyridoxal phosphate</keyword>
<dbReference type="InterPro" id="IPR004839">
    <property type="entry name" value="Aminotransferase_I/II_large"/>
</dbReference>
<dbReference type="GO" id="GO:0004838">
    <property type="term" value="F:L-tyrosine-2-oxoglutarate transaminase activity"/>
    <property type="evidence" value="ECO:0007669"/>
    <property type="project" value="TreeGrafter"/>
</dbReference>
<gene>
    <name evidence="9" type="ORF">IM45_912</name>
</gene>
<dbReference type="InterPro" id="IPR000796">
    <property type="entry name" value="Asp_trans"/>
</dbReference>
<dbReference type="GO" id="GO:0042802">
    <property type="term" value="F:identical protein binding"/>
    <property type="evidence" value="ECO:0007669"/>
    <property type="project" value="TreeGrafter"/>
</dbReference>
<dbReference type="InterPro" id="IPR015422">
    <property type="entry name" value="PyrdxlP-dep_Trfase_small"/>
</dbReference>
<dbReference type="GO" id="GO:0030170">
    <property type="term" value="F:pyridoxal phosphate binding"/>
    <property type="evidence" value="ECO:0007669"/>
    <property type="project" value="InterPro"/>
</dbReference>
<dbReference type="PRINTS" id="PR00799">
    <property type="entry name" value="TRANSAMINASE"/>
</dbReference>
<comment type="similarity">
    <text evidence="2 7">Belongs to the class-I pyridoxal-phosphate-dependent aminotransferase family.</text>
</comment>
<dbReference type="eggNOG" id="COG1448">
    <property type="taxonomic scope" value="Bacteria"/>
</dbReference>
<organism evidence="9 10">
    <name type="scientific">Candidatus Palibaumannia cicadellinicola</name>
    <dbReference type="NCBI Taxonomy" id="186490"/>
    <lineage>
        <taxon>Bacteria</taxon>
        <taxon>Pseudomonadati</taxon>
        <taxon>Pseudomonadota</taxon>
        <taxon>Gammaproteobacteria</taxon>
        <taxon>Candidatus Palibaumannia</taxon>
    </lineage>
</organism>
<comment type="cofactor">
    <cofactor evidence="1 7">
        <name>pyridoxal 5'-phosphate</name>
        <dbReference type="ChEBI" id="CHEBI:597326"/>
    </cofactor>
</comment>
<name>A0A088MYI0_9GAMM</name>
<evidence type="ECO:0000256" key="3">
    <source>
        <dbReference type="ARBA" id="ARBA00011738"/>
    </source>
</evidence>
<evidence type="ECO:0000256" key="1">
    <source>
        <dbReference type="ARBA" id="ARBA00001933"/>
    </source>
</evidence>
<comment type="subunit">
    <text evidence="3">Homodimer.</text>
</comment>
<keyword evidence="4 7" id="KW-0032">Aminotransferase</keyword>
<dbReference type="KEGG" id="bcib:IM45_912"/>
<keyword evidence="5 7" id="KW-0808">Transferase</keyword>
<dbReference type="GO" id="GO:0004069">
    <property type="term" value="F:L-aspartate:2-oxoglutarate aminotransferase activity"/>
    <property type="evidence" value="ECO:0007669"/>
    <property type="project" value="TreeGrafter"/>
</dbReference>
<feature type="domain" description="Aminotransferase class I/classII large" evidence="8">
    <location>
        <begin position="28"/>
        <end position="392"/>
    </location>
</feature>
<dbReference type="EMBL" id="CP008985">
    <property type="protein sequence ID" value="AIN47327.1"/>
    <property type="molecule type" value="Genomic_DNA"/>
</dbReference>
<evidence type="ECO:0000313" key="9">
    <source>
        <dbReference type="EMBL" id="AIN47327.1"/>
    </source>
</evidence>
<evidence type="ECO:0000259" key="8">
    <source>
        <dbReference type="Pfam" id="PF00155"/>
    </source>
</evidence>
<dbReference type="InterPro" id="IPR015424">
    <property type="entry name" value="PyrdxlP-dep_Trfase"/>
</dbReference>
<dbReference type="Gene3D" id="3.90.1150.10">
    <property type="entry name" value="Aspartate Aminotransferase, domain 1"/>
    <property type="match status" value="1"/>
</dbReference>
<dbReference type="PROSITE" id="PS00105">
    <property type="entry name" value="AA_TRANSFER_CLASS_1"/>
    <property type="match status" value="1"/>
</dbReference>
<evidence type="ECO:0000256" key="7">
    <source>
        <dbReference type="RuleBase" id="RU000481"/>
    </source>
</evidence>
<dbReference type="InterPro" id="IPR015421">
    <property type="entry name" value="PyrdxlP-dep_Trfase_major"/>
</dbReference>
<dbReference type="NCBIfam" id="NF006719">
    <property type="entry name" value="PRK09257.1"/>
    <property type="match status" value="1"/>
</dbReference>
<reference evidence="9 10" key="1">
    <citation type="journal article" date="2014" name="MBio">
        <title>Differential genome evolution between companion symbionts in an insect-bacterial symbiosis.</title>
        <authorList>
            <person name="Bennett G.M."/>
            <person name="McCutcheon J.P."/>
            <person name="MacDonald B.R."/>
            <person name="Romanovicz D."/>
            <person name="Moran N.A."/>
        </authorList>
    </citation>
    <scope>NUCLEOTIDE SEQUENCE [LARGE SCALE GENOMIC DNA]</scope>
    <source>
        <strain evidence="9 10">BGSS</strain>
    </source>
</reference>
<proteinExistence type="inferred from homology"/>
<dbReference type="FunFam" id="3.40.640.10:FF:000015">
    <property type="entry name" value="Aspartate aminotransferase"/>
    <property type="match status" value="1"/>
</dbReference>
<dbReference type="PANTHER" id="PTHR11879:SF22">
    <property type="entry name" value="ASPARTATE AMINOTRANSFERASE, MITOCHONDRIAL"/>
    <property type="match status" value="1"/>
</dbReference>
<dbReference type="GO" id="GO:0033585">
    <property type="term" value="P:L-phenylalanine biosynthetic process from chorismate via phenylpyruvate"/>
    <property type="evidence" value="ECO:0007669"/>
    <property type="project" value="TreeGrafter"/>
</dbReference>
<evidence type="ECO:0000256" key="5">
    <source>
        <dbReference type="ARBA" id="ARBA00022679"/>
    </source>
</evidence>
<dbReference type="EC" id="2.6.1.-" evidence="7"/>
<dbReference type="OrthoDB" id="9766445at2"/>
<dbReference type="PANTHER" id="PTHR11879">
    <property type="entry name" value="ASPARTATE AMINOTRANSFERASE"/>
    <property type="match status" value="1"/>
</dbReference>
<dbReference type="InterPro" id="IPR004838">
    <property type="entry name" value="NHTrfase_class1_PyrdxlP-BS"/>
</dbReference>